<name>A0A2A4BA84_9SPHN</name>
<dbReference type="AlphaFoldDB" id="A0A2A4BA84"/>
<keyword evidence="4" id="KW-1185">Reference proteome</keyword>
<evidence type="ECO:0000256" key="1">
    <source>
        <dbReference type="SAM" id="SignalP"/>
    </source>
</evidence>
<organism evidence="3 4">
    <name type="scientific">Sphingomonas spermidinifaciens</name>
    <dbReference type="NCBI Taxonomy" id="1141889"/>
    <lineage>
        <taxon>Bacteria</taxon>
        <taxon>Pseudomonadati</taxon>
        <taxon>Pseudomonadota</taxon>
        <taxon>Alphaproteobacteria</taxon>
        <taxon>Sphingomonadales</taxon>
        <taxon>Sphingomonadaceae</taxon>
        <taxon>Sphingomonas</taxon>
    </lineage>
</organism>
<dbReference type="PROSITE" id="PS51502">
    <property type="entry name" value="S_R_A_B_BARREL"/>
    <property type="match status" value="1"/>
</dbReference>
<keyword evidence="1" id="KW-0732">Signal</keyword>
<gene>
    <name evidence="3" type="ORF">COC42_09430</name>
</gene>
<dbReference type="InterPro" id="IPR013097">
    <property type="entry name" value="Dabb"/>
</dbReference>
<evidence type="ECO:0000259" key="2">
    <source>
        <dbReference type="PROSITE" id="PS51502"/>
    </source>
</evidence>
<dbReference type="EMBL" id="NWMW01000001">
    <property type="protein sequence ID" value="PCD04825.1"/>
    <property type="molecule type" value="Genomic_DNA"/>
</dbReference>
<dbReference type="InterPro" id="IPR011008">
    <property type="entry name" value="Dimeric_a/b-barrel"/>
</dbReference>
<dbReference type="Proteomes" id="UP000218366">
    <property type="component" value="Unassembled WGS sequence"/>
</dbReference>
<dbReference type="SUPFAM" id="SSF54909">
    <property type="entry name" value="Dimeric alpha+beta barrel"/>
    <property type="match status" value="1"/>
</dbReference>
<dbReference type="Pfam" id="PF07876">
    <property type="entry name" value="Dabb"/>
    <property type="match status" value="1"/>
</dbReference>
<feature type="signal peptide" evidence="1">
    <location>
        <begin position="1"/>
        <end position="20"/>
    </location>
</feature>
<dbReference type="Gene3D" id="3.30.70.100">
    <property type="match status" value="1"/>
</dbReference>
<evidence type="ECO:0000313" key="3">
    <source>
        <dbReference type="EMBL" id="PCD04825.1"/>
    </source>
</evidence>
<proteinExistence type="predicted"/>
<feature type="chain" id="PRO_5012381596" description="Stress-response A/B barrel domain-containing protein" evidence="1">
    <location>
        <begin position="21"/>
        <end position="130"/>
    </location>
</feature>
<comment type="caution">
    <text evidence="3">The sequence shown here is derived from an EMBL/GenBank/DDBJ whole genome shotgun (WGS) entry which is preliminary data.</text>
</comment>
<sequence length="130" mass="14318">MFQILGAGMLVAATLLPAQAQQTTAAAERRFLHHVFFTLKRPGNAEDRAKLIAALQKLAATPTIRSYQIGQHAGTTRDVVQRGYDLSWTVAFDSPADQEAYQDHPIHLDFVRDNAALWSKVVVYDTVPAG</sequence>
<dbReference type="SMART" id="SM00886">
    <property type="entry name" value="Dabb"/>
    <property type="match status" value="1"/>
</dbReference>
<accession>A0A2A4BA84</accession>
<evidence type="ECO:0000313" key="4">
    <source>
        <dbReference type="Proteomes" id="UP000218366"/>
    </source>
</evidence>
<dbReference type="OrthoDB" id="7189263at2"/>
<protein>
    <recommendedName>
        <fullName evidence="2">Stress-response A/B barrel domain-containing protein</fullName>
    </recommendedName>
</protein>
<feature type="domain" description="Stress-response A/B barrel" evidence="2">
    <location>
        <begin position="31"/>
        <end position="126"/>
    </location>
</feature>
<reference evidence="3 4" key="1">
    <citation type="submission" date="2017-09" db="EMBL/GenBank/DDBJ databases">
        <title>Sphingomonas spermidinifaciens 9NM-10, whole genome shotgun sequence.</title>
        <authorList>
            <person name="Feng G."/>
            <person name="Zhu H."/>
        </authorList>
    </citation>
    <scope>NUCLEOTIDE SEQUENCE [LARGE SCALE GENOMIC DNA]</scope>
    <source>
        <strain evidence="3 4">9NM-10</strain>
    </source>
</reference>